<sequence length="291" mass="31100">MVGPDELGRRFEAERPRLRAIASRLLGSPADAEDAVQETWLRLQRVDADGIENLEAWLTTVVSRVSLDVLRAARRARERSWLVEAWPGEPVAGTGDPEAEAARSEQVGIALLVVLETLSPAERLAFVLHDVFGRPFGEVAEVLQRSPDAARQLASRARRRVRGAPVPTRADARRARRVVEAWLAAAQGGDFAALLGLLDEGAVLHADHGGRTQHVAGARAIAGQAVLFARLAAHSTPVLIGGRPGVAAVVDGRTVSVMAFEVAGDRVLRLDVLADPRRLAALDVPAVLRGG</sequence>
<dbReference type="InterPro" id="IPR052704">
    <property type="entry name" value="ECF_Sigma-70_Domain"/>
</dbReference>
<dbReference type="InterPro" id="IPR013325">
    <property type="entry name" value="RNA_pol_sigma_r2"/>
</dbReference>
<protein>
    <submittedName>
        <fullName evidence="8">RNA polymerase sigma factor SigJ</fullName>
    </submittedName>
</protein>
<evidence type="ECO:0000259" key="7">
    <source>
        <dbReference type="Pfam" id="PF08281"/>
    </source>
</evidence>
<reference evidence="9" key="1">
    <citation type="journal article" date="2019" name="Int. J. Syst. Evol. Microbiol.">
        <title>The Global Catalogue of Microorganisms (GCM) 10K type strain sequencing project: providing services to taxonomists for standard genome sequencing and annotation.</title>
        <authorList>
            <consortium name="The Broad Institute Genomics Platform"/>
            <consortium name="The Broad Institute Genome Sequencing Center for Infectious Disease"/>
            <person name="Wu L."/>
            <person name="Ma J."/>
        </authorList>
    </citation>
    <scope>NUCLEOTIDE SEQUENCE [LARGE SCALE GENOMIC DNA]</scope>
    <source>
        <strain evidence="9">JCM 18126</strain>
    </source>
</reference>
<keyword evidence="3" id="KW-0805">Transcription regulation</keyword>
<feature type="domain" description="RNA polymerase sigma-70 region 2" evidence="6">
    <location>
        <begin position="11"/>
        <end position="75"/>
    </location>
</feature>
<dbReference type="InterPro" id="IPR013324">
    <property type="entry name" value="RNA_pol_sigma_r3/r4-like"/>
</dbReference>
<comment type="similarity">
    <text evidence="1">Belongs to the sigma-70 factor family. ECF subfamily.</text>
</comment>
<proteinExistence type="inferred from homology"/>
<keyword evidence="4" id="KW-0731">Sigma factor</keyword>
<dbReference type="RefSeq" id="WP_345713604.1">
    <property type="nucleotide sequence ID" value="NZ_BAABIL010000555.1"/>
</dbReference>
<dbReference type="InterPro" id="IPR036388">
    <property type="entry name" value="WH-like_DNA-bd_sf"/>
</dbReference>
<name>A0ABP9I9P7_9ACTN</name>
<comment type="caution">
    <text evidence="8">The sequence shown here is derived from an EMBL/GenBank/DDBJ whole genome shotgun (WGS) entry which is preliminary data.</text>
</comment>
<organism evidence="8 9">
    <name type="scientific">Kineococcus glutinatus</name>
    <dbReference type="NCBI Taxonomy" id="1070872"/>
    <lineage>
        <taxon>Bacteria</taxon>
        <taxon>Bacillati</taxon>
        <taxon>Actinomycetota</taxon>
        <taxon>Actinomycetes</taxon>
        <taxon>Kineosporiales</taxon>
        <taxon>Kineosporiaceae</taxon>
        <taxon>Kineococcus</taxon>
    </lineage>
</organism>
<keyword evidence="9" id="KW-1185">Reference proteome</keyword>
<accession>A0ABP9I9P7</accession>
<dbReference type="InterPro" id="IPR014284">
    <property type="entry name" value="RNA_pol_sigma-70_dom"/>
</dbReference>
<dbReference type="PANTHER" id="PTHR30173:SF43">
    <property type="entry name" value="ECF RNA POLYMERASE SIGMA FACTOR SIGI-RELATED"/>
    <property type="match status" value="1"/>
</dbReference>
<dbReference type="Pfam" id="PF04542">
    <property type="entry name" value="Sigma70_r2"/>
    <property type="match status" value="1"/>
</dbReference>
<dbReference type="Gene3D" id="1.10.1740.10">
    <property type="match status" value="1"/>
</dbReference>
<dbReference type="Pfam" id="PF08281">
    <property type="entry name" value="Sigma70_r4_2"/>
    <property type="match status" value="1"/>
</dbReference>
<dbReference type="Proteomes" id="UP001501195">
    <property type="component" value="Unassembled WGS sequence"/>
</dbReference>
<dbReference type="NCBIfam" id="TIGR02937">
    <property type="entry name" value="sigma70-ECF"/>
    <property type="match status" value="1"/>
</dbReference>
<evidence type="ECO:0000256" key="3">
    <source>
        <dbReference type="ARBA" id="ARBA00023015"/>
    </source>
</evidence>
<keyword evidence="5" id="KW-0804">Transcription</keyword>
<evidence type="ECO:0000256" key="1">
    <source>
        <dbReference type="ARBA" id="ARBA00010641"/>
    </source>
</evidence>
<evidence type="ECO:0000256" key="5">
    <source>
        <dbReference type="ARBA" id="ARBA00023163"/>
    </source>
</evidence>
<gene>
    <name evidence="8" type="primary">sigJ</name>
    <name evidence="8" type="ORF">GCM10023225_30750</name>
</gene>
<evidence type="ECO:0000313" key="8">
    <source>
        <dbReference type="EMBL" id="GAA4992495.1"/>
    </source>
</evidence>
<evidence type="ECO:0000256" key="2">
    <source>
        <dbReference type="ARBA" id="ARBA00011344"/>
    </source>
</evidence>
<dbReference type="PANTHER" id="PTHR30173">
    <property type="entry name" value="SIGMA 19 FACTOR"/>
    <property type="match status" value="1"/>
</dbReference>
<evidence type="ECO:0000256" key="4">
    <source>
        <dbReference type="ARBA" id="ARBA00023082"/>
    </source>
</evidence>
<evidence type="ECO:0000259" key="6">
    <source>
        <dbReference type="Pfam" id="PF04542"/>
    </source>
</evidence>
<dbReference type="Gene3D" id="1.10.10.10">
    <property type="entry name" value="Winged helix-like DNA-binding domain superfamily/Winged helix DNA-binding domain"/>
    <property type="match status" value="1"/>
</dbReference>
<comment type="subunit">
    <text evidence="2">Interacts transiently with the RNA polymerase catalytic core formed by RpoA, RpoB, RpoC and RpoZ (2 alpha, 1 beta, 1 beta' and 1 omega subunit) to form the RNA polymerase holoenzyme that can initiate transcription.</text>
</comment>
<dbReference type="Gene3D" id="3.10.450.50">
    <property type="match status" value="1"/>
</dbReference>
<feature type="domain" description="RNA polymerase sigma factor 70 region 4 type 2" evidence="7">
    <location>
        <begin position="110"/>
        <end position="160"/>
    </location>
</feature>
<dbReference type="InterPro" id="IPR032710">
    <property type="entry name" value="NTF2-like_dom_sf"/>
</dbReference>
<dbReference type="SUPFAM" id="SSF88946">
    <property type="entry name" value="Sigma2 domain of RNA polymerase sigma factors"/>
    <property type="match status" value="1"/>
</dbReference>
<dbReference type="InterPro" id="IPR013249">
    <property type="entry name" value="RNA_pol_sigma70_r4_t2"/>
</dbReference>
<dbReference type="InterPro" id="IPR007627">
    <property type="entry name" value="RNA_pol_sigma70_r2"/>
</dbReference>
<evidence type="ECO:0000313" key="9">
    <source>
        <dbReference type="Proteomes" id="UP001501195"/>
    </source>
</evidence>
<dbReference type="SUPFAM" id="SSF54427">
    <property type="entry name" value="NTF2-like"/>
    <property type="match status" value="1"/>
</dbReference>
<dbReference type="EMBL" id="BAABIL010000555">
    <property type="protein sequence ID" value="GAA4992495.1"/>
    <property type="molecule type" value="Genomic_DNA"/>
</dbReference>
<dbReference type="SUPFAM" id="SSF88659">
    <property type="entry name" value="Sigma3 and sigma4 domains of RNA polymerase sigma factors"/>
    <property type="match status" value="1"/>
</dbReference>